<evidence type="ECO:0000259" key="2">
    <source>
        <dbReference type="SMART" id="SM00458"/>
    </source>
</evidence>
<keyword evidence="1" id="KW-0732">Signal</keyword>
<protein>
    <recommendedName>
        <fullName evidence="2">Ricin B lectin domain-containing protein</fullName>
    </recommendedName>
</protein>
<dbReference type="SUPFAM" id="SSF50370">
    <property type="entry name" value="Ricin B-like lectins"/>
    <property type="match status" value="1"/>
</dbReference>
<organism evidence="3 4">
    <name type="scientific">Kwoniella shivajii</name>
    <dbReference type="NCBI Taxonomy" id="564305"/>
    <lineage>
        <taxon>Eukaryota</taxon>
        <taxon>Fungi</taxon>
        <taxon>Dikarya</taxon>
        <taxon>Basidiomycota</taxon>
        <taxon>Agaricomycotina</taxon>
        <taxon>Tremellomycetes</taxon>
        <taxon>Tremellales</taxon>
        <taxon>Cryptococcaceae</taxon>
        <taxon>Kwoniella</taxon>
    </lineage>
</organism>
<feature type="chain" id="PRO_5046212968" description="Ricin B lectin domain-containing protein" evidence="1">
    <location>
        <begin position="18"/>
        <end position="187"/>
    </location>
</feature>
<evidence type="ECO:0000313" key="4">
    <source>
        <dbReference type="Proteomes" id="UP001329825"/>
    </source>
</evidence>
<feature type="signal peptide" evidence="1">
    <location>
        <begin position="1"/>
        <end position="17"/>
    </location>
</feature>
<dbReference type="SMART" id="SM00458">
    <property type="entry name" value="RICIN"/>
    <property type="match status" value="1"/>
</dbReference>
<keyword evidence="4" id="KW-1185">Reference proteome</keyword>
<name>A0ABZ1CPP8_9TREE</name>
<feature type="domain" description="Ricin B lectin" evidence="2">
    <location>
        <begin position="36"/>
        <end position="185"/>
    </location>
</feature>
<dbReference type="InterPro" id="IPR000772">
    <property type="entry name" value="Ricin_B_lectin"/>
</dbReference>
<evidence type="ECO:0000313" key="3">
    <source>
        <dbReference type="EMBL" id="WRT63600.1"/>
    </source>
</evidence>
<evidence type="ECO:0000256" key="1">
    <source>
        <dbReference type="SAM" id="SignalP"/>
    </source>
</evidence>
<dbReference type="Gene3D" id="2.80.10.50">
    <property type="match status" value="1"/>
</dbReference>
<dbReference type="RefSeq" id="XP_062788340.1">
    <property type="nucleotide sequence ID" value="XM_062932289.1"/>
</dbReference>
<accession>A0ABZ1CPP8</accession>
<sequence length="187" mass="20660">MISTLLLLPLLSGLALAAPTPMPTTPHLESRGSGPGSRIRSISNPDLCVTVQNGFAGNGARIALSDCWDDQETFAKLQQWSVIGPQTGQVDLIWHTDLCLDAGDQTNGAEVTVSRCGEGQRQSWDIESLDDGKFRFKINDQSSQCLDVIKDSTSSYNKPYISVKDLQMWECHPDDHPDISQQYFELF</sequence>
<dbReference type="CDD" id="cd00161">
    <property type="entry name" value="beta-trefoil_Ricin-like"/>
    <property type="match status" value="1"/>
</dbReference>
<proteinExistence type="predicted"/>
<gene>
    <name evidence="3" type="ORF">IL334_000523</name>
</gene>
<dbReference type="GeneID" id="87952654"/>
<dbReference type="InterPro" id="IPR035992">
    <property type="entry name" value="Ricin_B-like_lectins"/>
</dbReference>
<dbReference type="Pfam" id="PF00652">
    <property type="entry name" value="Ricin_B_lectin"/>
    <property type="match status" value="1"/>
</dbReference>
<dbReference type="EMBL" id="CP141881">
    <property type="protein sequence ID" value="WRT63600.1"/>
    <property type="molecule type" value="Genomic_DNA"/>
</dbReference>
<reference evidence="3 4" key="1">
    <citation type="submission" date="2024-01" db="EMBL/GenBank/DDBJ databases">
        <title>Comparative genomics of Cryptococcus and Kwoniella reveals pathogenesis evolution and contrasting modes of karyotype evolution via chromosome fusion or intercentromeric recombination.</title>
        <authorList>
            <person name="Coelho M.A."/>
            <person name="David-Palma M."/>
            <person name="Shea T."/>
            <person name="Bowers K."/>
            <person name="McGinley-Smith S."/>
            <person name="Mohammad A.W."/>
            <person name="Gnirke A."/>
            <person name="Yurkov A.M."/>
            <person name="Nowrousian M."/>
            <person name="Sun S."/>
            <person name="Cuomo C.A."/>
            <person name="Heitman J."/>
        </authorList>
    </citation>
    <scope>NUCLEOTIDE SEQUENCE [LARGE SCALE GENOMIC DNA]</scope>
    <source>
        <strain evidence="3">CBS 11374</strain>
    </source>
</reference>
<dbReference type="Proteomes" id="UP001329825">
    <property type="component" value="Chromosome 1"/>
</dbReference>
<dbReference type="PROSITE" id="PS50231">
    <property type="entry name" value="RICIN_B_LECTIN"/>
    <property type="match status" value="1"/>
</dbReference>